<evidence type="ECO:0000313" key="2">
    <source>
        <dbReference type="Proteomes" id="UP000256970"/>
    </source>
</evidence>
<dbReference type="Proteomes" id="UP000256970">
    <property type="component" value="Unassembled WGS sequence"/>
</dbReference>
<proteinExistence type="predicted"/>
<sequence>MQERDATPYGERPSVCCSECQAAEFCNLWRWCSNPAGCGRPGECTNYTSALHYKSLLPNQQFGPYNFISNSCTADGRWPYGMCSLMLVQSAADANYKSKGASSGFVSGMIAVKLQAAAGCPVGASSSTCAMCRATKNPASCFTLVKRSYQFQPEVPFPASIAAVCANLPSSALVNTCMWCRTRDYDCLMNVLRRHAGDPLAAEAAMQCVHAFRNGRITAMAACSTCPTVKDAKLQAACFKCYNTTLWPGSFWPDGCSTCFDSPSSDPAGCSSCVMAASLKYTNSSSPDIMVFGDEVNAACFQCSQPAVMVSSTAAARQAAAASCYKCISSTPSNKAYCTAATQKGLPAASSALVPAYFKCLNGSVERPNKFNGPACKACLQACGSKGAAAVASCFACAAKMPGGSGALCGACHCGVGKICQCNQV</sequence>
<protein>
    <submittedName>
        <fullName evidence="1">Uncharacterized protein</fullName>
    </submittedName>
</protein>
<dbReference type="EMBL" id="FNXT01000725">
    <property type="protein sequence ID" value="SZX66635.1"/>
    <property type="molecule type" value="Genomic_DNA"/>
</dbReference>
<name>A0A383VM86_TETOB</name>
<evidence type="ECO:0000313" key="1">
    <source>
        <dbReference type="EMBL" id="SZX66635.1"/>
    </source>
</evidence>
<gene>
    <name evidence="1" type="ORF">BQ4739_LOCUS7031</name>
</gene>
<dbReference type="AlphaFoldDB" id="A0A383VM86"/>
<organism evidence="1 2">
    <name type="scientific">Tetradesmus obliquus</name>
    <name type="common">Green alga</name>
    <name type="synonym">Acutodesmus obliquus</name>
    <dbReference type="NCBI Taxonomy" id="3088"/>
    <lineage>
        <taxon>Eukaryota</taxon>
        <taxon>Viridiplantae</taxon>
        <taxon>Chlorophyta</taxon>
        <taxon>core chlorophytes</taxon>
        <taxon>Chlorophyceae</taxon>
        <taxon>CS clade</taxon>
        <taxon>Sphaeropleales</taxon>
        <taxon>Scenedesmaceae</taxon>
        <taxon>Tetradesmus</taxon>
    </lineage>
</organism>
<keyword evidence="2" id="KW-1185">Reference proteome</keyword>
<accession>A0A383VM86</accession>
<reference evidence="1 2" key="1">
    <citation type="submission" date="2016-10" db="EMBL/GenBank/DDBJ databases">
        <authorList>
            <person name="Cai Z."/>
        </authorList>
    </citation>
    <scope>NUCLEOTIDE SEQUENCE [LARGE SCALE GENOMIC DNA]</scope>
</reference>